<proteinExistence type="predicted"/>
<reference evidence="3" key="1">
    <citation type="submission" date="2016-08" db="EMBL/GenBank/DDBJ databases">
        <authorList>
            <person name="Varghese N."/>
            <person name="Submissions Spin"/>
        </authorList>
    </citation>
    <scope>NUCLEOTIDE SEQUENCE [LARGE SCALE GENOMIC DNA]</scope>
    <source>
        <strain evidence="3">CCBAU 57015</strain>
    </source>
</reference>
<accession>A0A1C3UIU6</accession>
<sequence length="86" mass="9674">MKPYIMTLLLCAPLLSACNTTESIQPIPGSITYGGQPQMKLTKSPPGSQFQHHFTNQWGQEVEETYIVQPDRSLKLVNRQEMSPPD</sequence>
<evidence type="ECO:0000256" key="1">
    <source>
        <dbReference type="SAM" id="SignalP"/>
    </source>
</evidence>
<keyword evidence="3" id="KW-1185">Reference proteome</keyword>
<keyword evidence="1" id="KW-0732">Signal</keyword>
<name>A0A1C3UIU6_9HYPH</name>
<dbReference type="EMBL" id="FMAC01000002">
    <property type="protein sequence ID" value="SCB15382.1"/>
    <property type="molecule type" value="Genomic_DNA"/>
</dbReference>
<dbReference type="PROSITE" id="PS51257">
    <property type="entry name" value="PROKAR_LIPOPROTEIN"/>
    <property type="match status" value="1"/>
</dbReference>
<gene>
    <name evidence="2" type="ORF">GA0061100_102359</name>
</gene>
<protein>
    <submittedName>
        <fullName evidence="2">Uncharacterized protein</fullName>
    </submittedName>
</protein>
<feature type="signal peptide" evidence="1">
    <location>
        <begin position="1"/>
        <end position="17"/>
    </location>
</feature>
<dbReference type="AlphaFoldDB" id="A0A1C3UIU6"/>
<feature type="chain" id="PRO_5008683181" evidence="1">
    <location>
        <begin position="18"/>
        <end position="86"/>
    </location>
</feature>
<dbReference type="Proteomes" id="UP000186228">
    <property type="component" value="Unassembled WGS sequence"/>
</dbReference>
<organism evidence="2 3">
    <name type="scientific">Rhizobium hainanense</name>
    <dbReference type="NCBI Taxonomy" id="52131"/>
    <lineage>
        <taxon>Bacteria</taxon>
        <taxon>Pseudomonadati</taxon>
        <taxon>Pseudomonadota</taxon>
        <taxon>Alphaproteobacteria</taxon>
        <taxon>Hyphomicrobiales</taxon>
        <taxon>Rhizobiaceae</taxon>
        <taxon>Rhizobium/Agrobacterium group</taxon>
        <taxon>Rhizobium</taxon>
    </lineage>
</organism>
<dbReference type="RefSeq" id="WP_075852236.1">
    <property type="nucleotide sequence ID" value="NZ_FMAC01000002.1"/>
</dbReference>
<dbReference type="OrthoDB" id="8279531at2"/>
<evidence type="ECO:0000313" key="2">
    <source>
        <dbReference type="EMBL" id="SCB15382.1"/>
    </source>
</evidence>
<evidence type="ECO:0000313" key="3">
    <source>
        <dbReference type="Proteomes" id="UP000186228"/>
    </source>
</evidence>